<evidence type="ECO:0008006" key="3">
    <source>
        <dbReference type="Google" id="ProtNLM"/>
    </source>
</evidence>
<protein>
    <recommendedName>
        <fullName evidence="3">Transcriptional regulator</fullName>
    </recommendedName>
</protein>
<reference evidence="1 2" key="1">
    <citation type="submission" date="2024-03" db="EMBL/GenBank/DDBJ databases">
        <title>Novel species of the genus Variovorax.</title>
        <authorList>
            <person name="Liu Q."/>
            <person name="Xin Y.-H."/>
        </authorList>
    </citation>
    <scope>NUCLEOTIDE SEQUENCE [LARGE SCALE GENOMIC DNA]</scope>
    <source>
        <strain evidence="1 2">KACC 18899</strain>
    </source>
</reference>
<comment type="caution">
    <text evidence="1">The sequence shown here is derived from an EMBL/GenBank/DDBJ whole genome shotgun (WGS) entry which is preliminary data.</text>
</comment>
<dbReference type="EMBL" id="JBBKZU010000013">
    <property type="protein sequence ID" value="MEJ8814483.1"/>
    <property type="molecule type" value="Genomic_DNA"/>
</dbReference>
<accession>A0ABU8VLL1</accession>
<sequence length="91" mass="10067">MTSPNVAGYRGPEECNANKASHTFQYRGWDVTIELEPSRADGIVSGHADLRDQSAFRCRLMLSGRHEDGVGAIRALAAKARTLIDERHQDD</sequence>
<gene>
    <name evidence="1" type="ORF">WKW77_25625</name>
</gene>
<evidence type="ECO:0000313" key="2">
    <source>
        <dbReference type="Proteomes" id="UP001365846"/>
    </source>
</evidence>
<organism evidence="1 2">
    <name type="scientific">Variovorax ureilyticus</name>
    <dbReference type="NCBI Taxonomy" id="1836198"/>
    <lineage>
        <taxon>Bacteria</taxon>
        <taxon>Pseudomonadati</taxon>
        <taxon>Pseudomonadota</taxon>
        <taxon>Betaproteobacteria</taxon>
        <taxon>Burkholderiales</taxon>
        <taxon>Comamonadaceae</taxon>
        <taxon>Variovorax</taxon>
    </lineage>
</organism>
<evidence type="ECO:0000313" key="1">
    <source>
        <dbReference type="EMBL" id="MEJ8814483.1"/>
    </source>
</evidence>
<name>A0ABU8VLL1_9BURK</name>
<keyword evidence="2" id="KW-1185">Reference proteome</keyword>
<dbReference type="Proteomes" id="UP001365846">
    <property type="component" value="Unassembled WGS sequence"/>
</dbReference>
<proteinExistence type="predicted"/>
<dbReference type="RefSeq" id="WP_340359710.1">
    <property type="nucleotide sequence ID" value="NZ_JBBKZU010000013.1"/>
</dbReference>